<evidence type="ECO:0000256" key="1">
    <source>
        <dbReference type="SAM" id="MobiDB-lite"/>
    </source>
</evidence>
<name>A0AAX4P6A4_9CHLO</name>
<dbReference type="Proteomes" id="UP001472866">
    <property type="component" value="Chromosome 04"/>
</dbReference>
<gene>
    <name evidence="2" type="ORF">HKI87_04g30030</name>
</gene>
<sequence>MSSRASLVRLLERVASRATQKQSDFIASAWDVGRVTLREEKRGSRVVKALRKKAAQKEATQPREKVDKFTKQMHHKRERQMAKVRINEELASLVH</sequence>
<feature type="compositionally biased region" description="Basic and acidic residues" evidence="1">
    <location>
        <begin position="60"/>
        <end position="70"/>
    </location>
</feature>
<evidence type="ECO:0000313" key="2">
    <source>
        <dbReference type="EMBL" id="WZN61468.1"/>
    </source>
</evidence>
<keyword evidence="3" id="KW-1185">Reference proteome</keyword>
<organism evidence="2 3">
    <name type="scientific">Chloropicon roscoffensis</name>
    <dbReference type="NCBI Taxonomy" id="1461544"/>
    <lineage>
        <taxon>Eukaryota</taxon>
        <taxon>Viridiplantae</taxon>
        <taxon>Chlorophyta</taxon>
        <taxon>Chloropicophyceae</taxon>
        <taxon>Chloropicales</taxon>
        <taxon>Chloropicaceae</taxon>
        <taxon>Chloropicon</taxon>
    </lineage>
</organism>
<dbReference type="EMBL" id="CP151504">
    <property type="protein sequence ID" value="WZN61468.1"/>
    <property type="molecule type" value="Genomic_DNA"/>
</dbReference>
<dbReference type="AlphaFoldDB" id="A0AAX4P6A4"/>
<feature type="region of interest" description="Disordered" evidence="1">
    <location>
        <begin position="51"/>
        <end position="80"/>
    </location>
</feature>
<accession>A0AAX4P6A4</accession>
<protein>
    <submittedName>
        <fullName evidence="2">Uncharacterized protein</fullName>
    </submittedName>
</protein>
<evidence type="ECO:0000313" key="3">
    <source>
        <dbReference type="Proteomes" id="UP001472866"/>
    </source>
</evidence>
<reference evidence="2 3" key="1">
    <citation type="submission" date="2024-03" db="EMBL/GenBank/DDBJ databases">
        <title>Complete genome sequence of the green alga Chloropicon roscoffensis RCC1871.</title>
        <authorList>
            <person name="Lemieux C."/>
            <person name="Pombert J.-F."/>
            <person name="Otis C."/>
            <person name="Turmel M."/>
        </authorList>
    </citation>
    <scope>NUCLEOTIDE SEQUENCE [LARGE SCALE GENOMIC DNA]</scope>
    <source>
        <strain evidence="2 3">RCC1871</strain>
    </source>
</reference>
<proteinExistence type="predicted"/>